<evidence type="ECO:0000313" key="1">
    <source>
        <dbReference type="EMBL" id="RRT41310.1"/>
    </source>
</evidence>
<accession>A0A444DXY7</accession>
<dbReference type="Proteomes" id="UP000287651">
    <property type="component" value="Unassembled WGS sequence"/>
</dbReference>
<organism evidence="1 2">
    <name type="scientific">Ensete ventricosum</name>
    <name type="common">Abyssinian banana</name>
    <name type="synonym">Musa ensete</name>
    <dbReference type="NCBI Taxonomy" id="4639"/>
    <lineage>
        <taxon>Eukaryota</taxon>
        <taxon>Viridiplantae</taxon>
        <taxon>Streptophyta</taxon>
        <taxon>Embryophyta</taxon>
        <taxon>Tracheophyta</taxon>
        <taxon>Spermatophyta</taxon>
        <taxon>Magnoliopsida</taxon>
        <taxon>Liliopsida</taxon>
        <taxon>Zingiberales</taxon>
        <taxon>Musaceae</taxon>
        <taxon>Ensete</taxon>
    </lineage>
</organism>
<protein>
    <submittedName>
        <fullName evidence="1">Uncharacterized protein</fullName>
    </submittedName>
</protein>
<gene>
    <name evidence="1" type="ORF">B296_00031660</name>
</gene>
<comment type="caution">
    <text evidence="1">The sequence shown here is derived from an EMBL/GenBank/DDBJ whole genome shotgun (WGS) entry which is preliminary data.</text>
</comment>
<name>A0A444DXY7_ENSVE</name>
<sequence>MRWAGFVRKRRRKNTMMDGSGVCCTARGFFRHCVSMVRLYWFLGSFVLCFDGDLKPCATASCLVRS</sequence>
<evidence type="ECO:0000313" key="2">
    <source>
        <dbReference type="Proteomes" id="UP000287651"/>
    </source>
</evidence>
<dbReference type="AlphaFoldDB" id="A0A444DXY7"/>
<reference evidence="1 2" key="1">
    <citation type="journal article" date="2014" name="Agronomy (Basel)">
        <title>A Draft Genome Sequence for Ensete ventricosum, the Drought-Tolerant Tree Against Hunger.</title>
        <authorList>
            <person name="Harrison J."/>
            <person name="Moore K.A."/>
            <person name="Paszkiewicz K."/>
            <person name="Jones T."/>
            <person name="Grant M."/>
            <person name="Ambacheew D."/>
            <person name="Muzemil S."/>
            <person name="Studholme D.J."/>
        </authorList>
    </citation>
    <scope>NUCLEOTIDE SEQUENCE [LARGE SCALE GENOMIC DNA]</scope>
</reference>
<dbReference type="EMBL" id="AMZH03018675">
    <property type="protein sequence ID" value="RRT41310.1"/>
    <property type="molecule type" value="Genomic_DNA"/>
</dbReference>
<proteinExistence type="predicted"/>